<feature type="compositionally biased region" description="Polar residues" evidence="1">
    <location>
        <begin position="924"/>
        <end position="938"/>
    </location>
</feature>
<feature type="compositionally biased region" description="Polar residues" evidence="1">
    <location>
        <begin position="749"/>
        <end position="764"/>
    </location>
</feature>
<feature type="region of interest" description="Disordered" evidence="1">
    <location>
        <begin position="503"/>
        <end position="525"/>
    </location>
</feature>
<feature type="compositionally biased region" description="Low complexity" evidence="1">
    <location>
        <begin position="1147"/>
        <end position="1160"/>
    </location>
</feature>
<feature type="region of interest" description="Disordered" evidence="1">
    <location>
        <begin position="1103"/>
        <end position="1160"/>
    </location>
</feature>
<feature type="compositionally biased region" description="Low complexity" evidence="1">
    <location>
        <begin position="718"/>
        <end position="748"/>
    </location>
</feature>
<proteinExistence type="predicted"/>
<feature type="region of interest" description="Disordered" evidence="1">
    <location>
        <begin position="1291"/>
        <end position="1310"/>
    </location>
</feature>
<dbReference type="Proteomes" id="UP000028837">
    <property type="component" value="Unassembled WGS sequence"/>
</dbReference>
<feature type="region of interest" description="Disordered" evidence="1">
    <location>
        <begin position="991"/>
        <end position="1030"/>
    </location>
</feature>
<gene>
    <name evidence="2" type="ORF">TGDOM2_315100</name>
</gene>
<dbReference type="OrthoDB" id="65154at2759"/>
<feature type="compositionally biased region" description="Low complexity" evidence="1">
    <location>
        <begin position="1126"/>
        <end position="1136"/>
    </location>
</feature>
<feature type="region of interest" description="Disordered" evidence="1">
    <location>
        <begin position="1"/>
        <end position="109"/>
    </location>
</feature>
<feature type="region of interest" description="Disordered" evidence="1">
    <location>
        <begin position="901"/>
        <end position="948"/>
    </location>
</feature>
<dbReference type="VEuPathDB" id="ToxoDB:TGDOM2_315100"/>
<feature type="compositionally biased region" description="Polar residues" evidence="1">
    <location>
        <begin position="269"/>
        <end position="278"/>
    </location>
</feature>
<evidence type="ECO:0000256" key="1">
    <source>
        <dbReference type="SAM" id="MobiDB-lite"/>
    </source>
</evidence>
<comment type="caution">
    <text evidence="2">The sequence shown here is derived from an EMBL/GenBank/DDBJ whole genome shotgun (WGS) entry which is preliminary data.</text>
</comment>
<feature type="compositionally biased region" description="Polar residues" evidence="1">
    <location>
        <begin position="1297"/>
        <end position="1306"/>
    </location>
</feature>
<protein>
    <submittedName>
        <fullName evidence="2">Uncharacterized protein</fullName>
    </submittedName>
</protein>
<sequence>MAAELSDVPEACDDAACQSADPGCGSIPGGLPEFRASHVASADVDEDPHRSSIHSTEVLTKDDGRKKPPPTRCRLLHTVSSDSSTHRFGGGRPATAPSVTSKDADANGYPTALRRRNKEILRAKKARKDKHFSKIAFTSSDSNYYNLLPVQPGLGWWKCILMNSNHSLSFAYRLARNLDVAIPDTVFCSGTESFYICSGSKGMPGTLDRSALKQDQSSGAPSASSGWIIKSDFSAVKLLESNLFSRIHAEEQAIWAGNSLQLAPATRRSSAAGTWNSPEKSEQSDCRQFGSLSGGRAIQQQEGVGLQAQLPDSPPYPAAVMKQMHYSRKDCNITKAIDLTTLGSVSSDSSVDRIYQAFVRGKSRSRCQLTRVCWSASRAPSGFTLVNRLTPQQARSLGGDMTSQFCVSCDNPTLNGVSKTAEEEQLRKVDPAETSFDVFPVAGATLAAAAQVAKSIFHFTQTLFKVWLETIVVDLVKGSPAGRWYFIQVKSFTVRQTSPSMPITFTSSAAEDGDENEDDPGDRRKKSCCETISRLAIPSICQMCGLKHRKQDLNKTVNLRMMLETQHHMRKRGLDILFFPLSGRLQLSYNYPVCSLCYSLYLAERELIKVELDLAQALRQPIPHRDPTFFSFTGVLDAIQSSTQADDPYLMDLLRSFNNAPPRQAVSFEAQGEGDNGRSSINLQLDRAKDRDPLLAFVNTHCDTRRSVVIPSAQTCHSRSSVSFSPPSPSSETPASSSAVSPTTSAQVQGGSPSFPYDTTSQHCYPSASHDSKATVGSSAGATSRDKSPQSQAPPRHRMLTGGAPAVAPPKQTLRGGEAVMGGSLTKEDRCRQLPPKLYQWRMMLFVHSLQDLSDHMLLAPEEKSVSDDGHPADGSGRTRMHPGPQVAIELKLFGSTTVFPLHTPERQGRTNQSDPPGRRMLCSFSQAVDESGSSSEESCPADPTTDGAAGARYHCISIKRILVLYLFSVSPTLHRVFQEESIHFRLLASGPRAPTDRSESRRSTSGSAATSSRLCPSTSTSRSRTSGGPPVLAVCPECSNPCPRSSGSFPPAVARRIDFGPSSRLTAAEITGQRPYSAATAPVSASVCPACKFAQPRLEASSPSVGRCTRPRTAAAAPSFGRHGSCGSLPPGSSGKNSRRAGLHRTSSASSLTRTAQASAEREGAAVELQEVASGSCSLQRLVGVKHSKQQSYVLLFAAKGKGQARLRLVLGLHQDMQVPSQYVCVRQYADAFLPARPYSSPCPVPSDWLDCLAGSGGPGTVSSSKLIDASGSRCRSEYQKQGSCLRVKGGWPSTGPASSSQVFSGNPAPKSNRVLGIPVATMNPRANRVGTETGQTPSGRPVSAEASISAAKRPLLGLRFSLPSGASGRPTGAGSRPQKAINRLQMGGNAPAVRGISPIFMLDLES</sequence>
<feature type="compositionally biased region" description="Low complexity" evidence="1">
    <location>
        <begin position="1004"/>
        <end position="1027"/>
    </location>
</feature>
<feature type="region of interest" description="Disordered" evidence="1">
    <location>
        <begin position="713"/>
        <end position="813"/>
    </location>
</feature>
<evidence type="ECO:0000313" key="3">
    <source>
        <dbReference type="Proteomes" id="UP000028837"/>
    </source>
</evidence>
<dbReference type="EMBL" id="AHZU02001059">
    <property type="protein sequence ID" value="KFG36939.1"/>
    <property type="molecule type" value="Genomic_DNA"/>
</dbReference>
<feature type="compositionally biased region" description="Acidic residues" evidence="1">
    <location>
        <begin position="511"/>
        <end position="520"/>
    </location>
</feature>
<accession>A0A086JXS1</accession>
<evidence type="ECO:0000313" key="2">
    <source>
        <dbReference type="EMBL" id="KFG36939.1"/>
    </source>
</evidence>
<reference evidence="2 3" key="1">
    <citation type="submission" date="2014-02" db="EMBL/GenBank/DDBJ databases">
        <authorList>
            <person name="Sibley D."/>
            <person name="Venepally P."/>
            <person name="Karamycheva S."/>
            <person name="Hadjithomas M."/>
            <person name="Khan A."/>
            <person name="Brunk B."/>
            <person name="Roos D."/>
            <person name="Caler E."/>
            <person name="Lorenzi H."/>
        </authorList>
    </citation>
    <scope>NUCLEOTIDE SEQUENCE [LARGE SCALE GENOMIC DNA]</scope>
    <source>
        <strain evidence="2 3">GAB2-2007-GAL-DOM2</strain>
    </source>
</reference>
<organism evidence="2 3">
    <name type="scientific">Toxoplasma gondii GAB2-2007-GAL-DOM2</name>
    <dbReference type="NCBI Taxonomy" id="1130820"/>
    <lineage>
        <taxon>Eukaryota</taxon>
        <taxon>Sar</taxon>
        <taxon>Alveolata</taxon>
        <taxon>Apicomplexa</taxon>
        <taxon>Conoidasida</taxon>
        <taxon>Coccidia</taxon>
        <taxon>Eucoccidiorida</taxon>
        <taxon>Eimeriorina</taxon>
        <taxon>Sarcocystidae</taxon>
        <taxon>Toxoplasma</taxon>
    </lineage>
</organism>
<feature type="region of interest" description="Disordered" evidence="1">
    <location>
        <begin position="269"/>
        <end position="288"/>
    </location>
</feature>
<name>A0A086JXS1_TOXGO</name>